<dbReference type="Pfam" id="PF12399">
    <property type="entry name" value="BCA_ABC_TP_C"/>
    <property type="match status" value="1"/>
</dbReference>
<dbReference type="InterPro" id="IPR032823">
    <property type="entry name" value="BCA_ABC_TP_C"/>
</dbReference>
<dbReference type="EMBL" id="JAUEPL010000038">
    <property type="protein sequence ID" value="MDN3296748.1"/>
    <property type="molecule type" value="Genomic_DNA"/>
</dbReference>
<keyword evidence="3 6" id="KW-0067">ATP-binding</keyword>
<dbReference type="InterPro" id="IPR003439">
    <property type="entry name" value="ABC_transporter-like_ATP-bd"/>
</dbReference>
<dbReference type="Gene3D" id="3.40.50.300">
    <property type="entry name" value="P-loop containing nucleotide triphosphate hydrolases"/>
    <property type="match status" value="1"/>
</dbReference>
<feature type="compositionally biased region" description="Low complexity" evidence="4">
    <location>
        <begin position="346"/>
        <end position="375"/>
    </location>
</feature>
<gene>
    <name evidence="6" type="ORF">QWM81_22405</name>
</gene>
<dbReference type="SMART" id="SM00382">
    <property type="entry name" value="AAA"/>
    <property type="match status" value="1"/>
</dbReference>
<accession>A0ABT7ZB63</accession>
<dbReference type="PROSITE" id="PS50893">
    <property type="entry name" value="ABC_TRANSPORTER_2"/>
    <property type="match status" value="1"/>
</dbReference>
<feature type="compositionally biased region" description="Low complexity" evidence="4">
    <location>
        <begin position="279"/>
        <end position="317"/>
    </location>
</feature>
<evidence type="ECO:0000313" key="7">
    <source>
        <dbReference type="Proteomes" id="UP001174050"/>
    </source>
</evidence>
<dbReference type="InterPro" id="IPR027417">
    <property type="entry name" value="P-loop_NTPase"/>
</dbReference>
<keyword evidence="2" id="KW-0547">Nucleotide-binding</keyword>
<feature type="region of interest" description="Disordered" evidence="4">
    <location>
        <begin position="279"/>
        <end position="375"/>
    </location>
</feature>
<dbReference type="Proteomes" id="UP001174050">
    <property type="component" value="Unassembled WGS sequence"/>
</dbReference>
<proteinExistence type="predicted"/>
<evidence type="ECO:0000256" key="1">
    <source>
        <dbReference type="ARBA" id="ARBA00022448"/>
    </source>
</evidence>
<reference evidence="6" key="1">
    <citation type="submission" date="2023-06" db="EMBL/GenBank/DDBJ databases">
        <title>WGS-Sequencing of Streptomyces ficellus isolate 21 collected from sand in Gara Djebilet Iron Mine in Algeria.</title>
        <authorList>
            <person name="Zegers G.P."/>
            <person name="Gomez A."/>
            <person name="Gueddou A."/>
            <person name="Zahara A.F."/>
            <person name="Worth M."/>
            <person name="Sevigny J.L."/>
            <person name="Tisa L."/>
        </authorList>
    </citation>
    <scope>NUCLEOTIDE SEQUENCE</scope>
    <source>
        <strain evidence="6">AS11</strain>
    </source>
</reference>
<evidence type="ECO:0000256" key="3">
    <source>
        <dbReference type="ARBA" id="ARBA00022840"/>
    </source>
</evidence>
<dbReference type="CDD" id="cd03219">
    <property type="entry name" value="ABC_Mj1267_LivG_branched"/>
    <property type="match status" value="1"/>
</dbReference>
<dbReference type="PANTHER" id="PTHR45772">
    <property type="entry name" value="CONSERVED COMPONENT OF ABC TRANSPORTER FOR NATURAL AMINO ACIDS-RELATED"/>
    <property type="match status" value="1"/>
</dbReference>
<name>A0ABT7ZB63_9ACTN</name>
<comment type="caution">
    <text evidence="6">The sequence shown here is derived from an EMBL/GenBank/DDBJ whole genome shotgun (WGS) entry which is preliminary data.</text>
</comment>
<sequence length="375" mass="38870">MTTTTTTTTTTAHTAATVLDASGVTMRFGGLTAVRSVDLTVREGEIVGLIGPNGAGKTTFFNCLTGLYVPTEGKVSYKGTVLPPKPHLVTKAGIARTFQNIRLFANMTVLENVLVGRHTRTKEGLWSALLRGPGFKKAEAASHERAMELLEFIGLEHKADHLARNLPYGEQRKLEIARALASDPGLLLLDEPTAGMNPQETRAAEELIFAIRDKGVAVLVIEHDMRFIFNLCDRVACLVQGQKLIEGTPAVVQGDERVVAAYLGTPFEGEPGTAEAAEVAAAEAAAGPVSEAQAPSGAADAADPPAPAAPADAADPVDPADPADPADGDPVTAAADAAEDATGRVDTAAEAADTTTADTDPSADAHSTTTEGDSK</sequence>
<dbReference type="InterPro" id="IPR051120">
    <property type="entry name" value="ABC_AA/LPS_Transport"/>
</dbReference>
<organism evidence="6 7">
    <name type="scientific">Streptomyces ficellus</name>
    <dbReference type="NCBI Taxonomy" id="1977088"/>
    <lineage>
        <taxon>Bacteria</taxon>
        <taxon>Bacillati</taxon>
        <taxon>Actinomycetota</taxon>
        <taxon>Actinomycetes</taxon>
        <taxon>Kitasatosporales</taxon>
        <taxon>Streptomycetaceae</taxon>
        <taxon>Streptomyces</taxon>
    </lineage>
</organism>
<keyword evidence="7" id="KW-1185">Reference proteome</keyword>
<keyword evidence="1" id="KW-0813">Transport</keyword>
<protein>
    <submittedName>
        <fullName evidence="6">ABC transporter ATP-binding protein</fullName>
    </submittedName>
</protein>
<feature type="compositionally biased region" description="Low complexity" evidence="4">
    <location>
        <begin position="323"/>
        <end position="336"/>
    </location>
</feature>
<dbReference type="RefSeq" id="WP_290114105.1">
    <property type="nucleotide sequence ID" value="NZ_JAUEPL010000038.1"/>
</dbReference>
<evidence type="ECO:0000256" key="4">
    <source>
        <dbReference type="SAM" id="MobiDB-lite"/>
    </source>
</evidence>
<dbReference type="InterPro" id="IPR003593">
    <property type="entry name" value="AAA+_ATPase"/>
</dbReference>
<evidence type="ECO:0000313" key="6">
    <source>
        <dbReference type="EMBL" id="MDN3296748.1"/>
    </source>
</evidence>
<feature type="domain" description="ABC transporter" evidence="5">
    <location>
        <begin position="19"/>
        <end position="265"/>
    </location>
</feature>
<dbReference type="PANTHER" id="PTHR45772:SF7">
    <property type="entry name" value="AMINO ACID ABC TRANSPORTER ATP-BINDING PROTEIN"/>
    <property type="match status" value="1"/>
</dbReference>
<dbReference type="SUPFAM" id="SSF52540">
    <property type="entry name" value="P-loop containing nucleoside triphosphate hydrolases"/>
    <property type="match status" value="1"/>
</dbReference>
<evidence type="ECO:0000256" key="2">
    <source>
        <dbReference type="ARBA" id="ARBA00022741"/>
    </source>
</evidence>
<dbReference type="GO" id="GO:0005524">
    <property type="term" value="F:ATP binding"/>
    <property type="evidence" value="ECO:0007669"/>
    <property type="project" value="UniProtKB-KW"/>
</dbReference>
<evidence type="ECO:0000259" key="5">
    <source>
        <dbReference type="PROSITE" id="PS50893"/>
    </source>
</evidence>
<dbReference type="Pfam" id="PF00005">
    <property type="entry name" value="ABC_tran"/>
    <property type="match status" value="1"/>
</dbReference>